<feature type="transmembrane region" description="Helical" evidence="1">
    <location>
        <begin position="266"/>
        <end position="290"/>
    </location>
</feature>
<dbReference type="PANTHER" id="PTHR32011">
    <property type="entry name" value="OS08G0472400 PROTEIN"/>
    <property type="match status" value="1"/>
</dbReference>
<evidence type="ECO:0000256" key="1">
    <source>
        <dbReference type="SAM" id="Phobius"/>
    </source>
</evidence>
<feature type="transmembrane region" description="Helical" evidence="1">
    <location>
        <begin position="227"/>
        <end position="246"/>
    </location>
</feature>
<organism evidence="4 5">
    <name type="scientific">Durusdinium trenchii</name>
    <dbReference type="NCBI Taxonomy" id="1381693"/>
    <lineage>
        <taxon>Eukaryota</taxon>
        <taxon>Sar</taxon>
        <taxon>Alveolata</taxon>
        <taxon>Dinophyceae</taxon>
        <taxon>Suessiales</taxon>
        <taxon>Symbiodiniaceae</taxon>
        <taxon>Durusdinium</taxon>
    </lineage>
</organism>
<name>A0ABP0MDT3_9DINO</name>
<feature type="signal peptide" evidence="2">
    <location>
        <begin position="1"/>
        <end position="21"/>
    </location>
</feature>
<reference evidence="4 5" key="1">
    <citation type="submission" date="2024-02" db="EMBL/GenBank/DDBJ databases">
        <authorList>
            <person name="Chen Y."/>
            <person name="Shah S."/>
            <person name="Dougan E. K."/>
            <person name="Thang M."/>
            <person name="Chan C."/>
        </authorList>
    </citation>
    <scope>NUCLEOTIDE SEQUENCE [LARGE SCALE GENOMIC DNA]</scope>
</reference>
<feature type="domain" description="Knr4/Smi1-like" evidence="3">
    <location>
        <begin position="525"/>
        <end position="662"/>
    </location>
</feature>
<dbReference type="SMART" id="SM00860">
    <property type="entry name" value="SMI1_KNR4"/>
    <property type="match status" value="1"/>
</dbReference>
<keyword evidence="1" id="KW-0472">Membrane</keyword>
<evidence type="ECO:0000259" key="3">
    <source>
        <dbReference type="SMART" id="SM00860"/>
    </source>
</evidence>
<keyword evidence="2" id="KW-0732">Signal</keyword>
<comment type="caution">
    <text evidence="4">The sequence shown here is derived from an EMBL/GenBank/DDBJ whole genome shotgun (WGS) entry which is preliminary data.</text>
</comment>
<feature type="transmembrane region" description="Helical" evidence="1">
    <location>
        <begin position="788"/>
        <end position="808"/>
    </location>
</feature>
<dbReference type="PANTHER" id="PTHR32011:SF6">
    <property type="entry name" value="KNR4_SMI1-LIKE DOMAIN-CONTAINING PROTEIN"/>
    <property type="match status" value="1"/>
</dbReference>
<feature type="transmembrane region" description="Helical" evidence="1">
    <location>
        <begin position="138"/>
        <end position="158"/>
    </location>
</feature>
<accession>A0ABP0MDT3</accession>
<keyword evidence="1" id="KW-0812">Transmembrane</keyword>
<protein>
    <submittedName>
        <fullName evidence="4">Tyrosine-specific transport protein 1</fullName>
    </submittedName>
</protein>
<gene>
    <name evidence="4" type="ORF">SCF082_LOCUS27160</name>
</gene>
<keyword evidence="1" id="KW-1133">Transmembrane helix</keyword>
<evidence type="ECO:0000313" key="5">
    <source>
        <dbReference type="Proteomes" id="UP001642464"/>
    </source>
</evidence>
<feature type="chain" id="PRO_5045273502" evidence="2">
    <location>
        <begin position="22"/>
        <end position="893"/>
    </location>
</feature>
<dbReference type="EMBL" id="CAXAMM010020890">
    <property type="protein sequence ID" value="CAK9048889.1"/>
    <property type="molecule type" value="Genomic_DNA"/>
</dbReference>
<evidence type="ECO:0000313" key="4">
    <source>
        <dbReference type="EMBL" id="CAK9048889.1"/>
    </source>
</evidence>
<feature type="transmembrane region" description="Helical" evidence="1">
    <location>
        <begin position="170"/>
        <end position="190"/>
    </location>
</feature>
<dbReference type="InterPro" id="IPR018958">
    <property type="entry name" value="Knr4/Smi1-like_dom"/>
</dbReference>
<keyword evidence="5" id="KW-1185">Reference proteome</keyword>
<dbReference type="Proteomes" id="UP001642464">
    <property type="component" value="Unassembled WGS sequence"/>
</dbReference>
<evidence type="ECO:0000256" key="2">
    <source>
        <dbReference type="SAM" id="SignalP"/>
    </source>
</evidence>
<feature type="transmembrane region" description="Helical" evidence="1">
    <location>
        <begin position="828"/>
        <end position="850"/>
    </location>
</feature>
<proteinExistence type="predicted"/>
<sequence length="893" mass="99346">MQNFFNFNTLLFSFFVSQTYASLYAQQESLYMALFSEISEARSLLEQLTLVSQNRPSYRSMLESMNAYISELILGVRLGCPPAVLVAAKPANDPLENILYATSVGVPSVVYDTVRSLRQARGVRLGATQRKFPLEHFILLNVLGALELLVFPLLGAGISGYEPDAASPGHVLWVQSVVFALLAGGVVLALQVVQDLRTPTCGLYNLNEALDEMVEGIRGELQRRLDAAPQVGLLAALLFVPIASLMESSFSGPALQAIREDNNAQWLQNCFTGVGLVFSLFAAQTFSFLYSQQEAIYLALYSEVSEAKALLEQLALVCKGRPTLSEAPYPDRRGNPARLGTWPERAADSSFEAHQEGVGRAVGETWDALTVRKEPRLGVCGIRRDSMATMTLEGALMVGRVKITMLFESLSAVYQDTGLQWSSAHFSFVVEQLLKSEAVWGPYLVEAQRALELRQTLAQALDVSFHRVRLVKGEEIVDGPVPLRHKSGWVGDVELQLILEDRSDTIRAVQKELLAAGRCEDLELGLSDEEVLAAENRYGFVFPPDVRDFLQAGLPVGKGWHHWRQLSSNKVEYGTKEDTVFQIRKLHCTPWRVRYNKDRPWGEDESLEKAQDLASRCYPLIPLWQHRCIPSVPHDCGLPILSMHGCYDNLCHSRNFWTWLEEVGDISDGLIPQEWKDKTVPAYDVPFWQHWFASSGGASPGAVREERASTVHDNGLQRYVREDLRRLDCNPARLLSGRVHTDAGRSDPLEQVLYFTSVGVPSYVYDTVKSLRSARGDRLGATQRKLPLLHFVVLAILSVVELLVFPVLAAGCANLERGGIAALPGHILFFQATLFGLMATAITLTFVVLYDLWRPIGDSYNFETILQEMVSGMEEERACATRDSSSRLNKGVV</sequence>